<accession>A0A7U9PT74</accession>
<gene>
    <name evidence="9" type="ORF">ATHL_03382</name>
</gene>
<protein>
    <submittedName>
        <fullName evidence="9">Carbohydrate ABC transporter membrane protein 2, CUT1 family</fullName>
    </submittedName>
</protein>
<dbReference type="CDD" id="cd06261">
    <property type="entry name" value="TM_PBP2"/>
    <property type="match status" value="1"/>
</dbReference>
<evidence type="ECO:0000256" key="2">
    <source>
        <dbReference type="ARBA" id="ARBA00022448"/>
    </source>
</evidence>
<reference evidence="10" key="1">
    <citation type="submission" date="2015-07" db="EMBL/GenBank/DDBJ databases">
        <title>Draft Genome Sequences of Anaerolinea thermolimosa IMO-1, Bellilinea caldifistulae GOMI-1, Leptolinea tardivitalis YMTK-2, Levilinea saccharolytica KIBI-1,Longilinea arvoryzae KOME-1, Previously Described as Members of the Anaerolineaceae (Chloroflexi).</title>
        <authorList>
            <person name="Sekiguchi Y."/>
            <person name="Ohashi A."/>
            <person name="Matsuura N."/>
            <person name="Tourlousse M.D."/>
        </authorList>
    </citation>
    <scope>NUCLEOTIDE SEQUENCE [LARGE SCALE GENOMIC DNA]</scope>
    <source>
        <strain evidence="10">IMO-1</strain>
    </source>
</reference>
<sequence>MATVEASLAGQASAVKVNRPKLTLWRVFIWIVLVVGAVIMLMPFVWMISSSLKAEQQVFQYPPRLLPDPPMWSNYVEALVYKPFGLYIRNTAFLVGVNMLAVLLASSFCAYGFARITFPGRDFWFVIVLATMMMPYYVLMVPIFIMFTRLGWIDTYLPLTVPTFFGGGAFNIFLMRQFFRTIPQELSDAARIDGCNEFQIYWTIFMPLAKPALVSIAILAFLGTWNDFVGPLLYIKSPDLFTVSIGLAGFRSIMRSRWDLLMAASTAMTIPVIALFFAAQRYFFESGGITLTGLK</sequence>
<feature type="transmembrane region" description="Helical" evidence="7">
    <location>
        <begin position="228"/>
        <end position="248"/>
    </location>
</feature>
<name>A0A7U9PT74_9CHLR</name>
<dbReference type="Gene3D" id="1.10.3720.10">
    <property type="entry name" value="MetI-like"/>
    <property type="match status" value="1"/>
</dbReference>
<dbReference type="AlphaFoldDB" id="A0A7U9PT74"/>
<feature type="transmembrane region" description="Helical" evidence="7">
    <location>
        <begin position="260"/>
        <end position="279"/>
    </location>
</feature>
<comment type="similarity">
    <text evidence="7">Belongs to the binding-protein-dependent transport system permease family.</text>
</comment>
<feature type="transmembrane region" description="Helical" evidence="7">
    <location>
        <begin position="200"/>
        <end position="222"/>
    </location>
</feature>
<organism evidence="9 10">
    <name type="scientific">Anaerolinea thermolimosa</name>
    <dbReference type="NCBI Taxonomy" id="229919"/>
    <lineage>
        <taxon>Bacteria</taxon>
        <taxon>Bacillati</taxon>
        <taxon>Chloroflexota</taxon>
        <taxon>Anaerolineae</taxon>
        <taxon>Anaerolineales</taxon>
        <taxon>Anaerolineaceae</taxon>
        <taxon>Anaerolinea</taxon>
    </lineage>
</organism>
<keyword evidence="3" id="KW-1003">Cell membrane</keyword>
<dbReference type="RefSeq" id="WP_062196098.1">
    <property type="nucleotide sequence ID" value="NZ_DF967966.1"/>
</dbReference>
<dbReference type="SUPFAM" id="SSF161098">
    <property type="entry name" value="MetI-like"/>
    <property type="match status" value="1"/>
</dbReference>
<keyword evidence="4 7" id="KW-0812">Transmembrane</keyword>
<evidence type="ECO:0000313" key="10">
    <source>
        <dbReference type="Proteomes" id="UP000253922"/>
    </source>
</evidence>
<evidence type="ECO:0000256" key="3">
    <source>
        <dbReference type="ARBA" id="ARBA00022475"/>
    </source>
</evidence>
<evidence type="ECO:0000256" key="5">
    <source>
        <dbReference type="ARBA" id="ARBA00022989"/>
    </source>
</evidence>
<dbReference type="Proteomes" id="UP000253922">
    <property type="component" value="Unassembled WGS sequence"/>
</dbReference>
<dbReference type="PANTHER" id="PTHR43744:SF8">
    <property type="entry name" value="SN-GLYCEROL-3-PHOSPHATE TRANSPORT SYSTEM PERMEASE PROTEIN UGPE"/>
    <property type="match status" value="1"/>
</dbReference>
<dbReference type="PANTHER" id="PTHR43744">
    <property type="entry name" value="ABC TRANSPORTER PERMEASE PROTEIN MG189-RELATED-RELATED"/>
    <property type="match status" value="1"/>
</dbReference>
<evidence type="ECO:0000256" key="7">
    <source>
        <dbReference type="RuleBase" id="RU363032"/>
    </source>
</evidence>
<dbReference type="InterPro" id="IPR035906">
    <property type="entry name" value="MetI-like_sf"/>
</dbReference>
<comment type="subcellular location">
    <subcellularLocation>
        <location evidence="1 7">Cell membrane</location>
        <topology evidence="1 7">Multi-pass membrane protein</topology>
    </subcellularLocation>
</comment>
<dbReference type="InterPro" id="IPR000515">
    <property type="entry name" value="MetI-like"/>
</dbReference>
<keyword evidence="6 7" id="KW-0472">Membrane</keyword>
<keyword evidence="5 7" id="KW-1133">Transmembrane helix</keyword>
<dbReference type="GO" id="GO:0055085">
    <property type="term" value="P:transmembrane transport"/>
    <property type="evidence" value="ECO:0007669"/>
    <property type="project" value="InterPro"/>
</dbReference>
<keyword evidence="2 7" id="KW-0813">Transport</keyword>
<dbReference type="EMBL" id="DF967966">
    <property type="protein sequence ID" value="GAP08477.1"/>
    <property type="molecule type" value="Genomic_DNA"/>
</dbReference>
<feature type="domain" description="ABC transmembrane type-1" evidence="8">
    <location>
        <begin position="88"/>
        <end position="279"/>
    </location>
</feature>
<feature type="transmembrane region" description="Helical" evidence="7">
    <location>
        <begin position="123"/>
        <end position="147"/>
    </location>
</feature>
<evidence type="ECO:0000256" key="1">
    <source>
        <dbReference type="ARBA" id="ARBA00004651"/>
    </source>
</evidence>
<feature type="transmembrane region" description="Helical" evidence="7">
    <location>
        <begin position="27"/>
        <end position="48"/>
    </location>
</feature>
<feature type="transmembrane region" description="Helical" evidence="7">
    <location>
        <begin position="91"/>
        <end position="111"/>
    </location>
</feature>
<keyword evidence="10" id="KW-1185">Reference proteome</keyword>
<evidence type="ECO:0000313" key="9">
    <source>
        <dbReference type="EMBL" id="GAP08477.1"/>
    </source>
</evidence>
<dbReference type="Pfam" id="PF00528">
    <property type="entry name" value="BPD_transp_1"/>
    <property type="match status" value="1"/>
</dbReference>
<dbReference type="GO" id="GO:0005886">
    <property type="term" value="C:plasma membrane"/>
    <property type="evidence" value="ECO:0007669"/>
    <property type="project" value="UniProtKB-SubCell"/>
</dbReference>
<evidence type="ECO:0000259" key="8">
    <source>
        <dbReference type="PROSITE" id="PS50928"/>
    </source>
</evidence>
<feature type="transmembrane region" description="Helical" evidence="7">
    <location>
        <begin position="159"/>
        <end position="179"/>
    </location>
</feature>
<evidence type="ECO:0000256" key="6">
    <source>
        <dbReference type="ARBA" id="ARBA00023136"/>
    </source>
</evidence>
<proteinExistence type="inferred from homology"/>
<evidence type="ECO:0000256" key="4">
    <source>
        <dbReference type="ARBA" id="ARBA00022692"/>
    </source>
</evidence>
<dbReference type="PROSITE" id="PS50928">
    <property type="entry name" value="ABC_TM1"/>
    <property type="match status" value="1"/>
</dbReference>